<accession>A0A2S4HC09</accession>
<comment type="caution">
    <text evidence="3">The sequence shown here is derived from an EMBL/GenBank/DDBJ whole genome shotgun (WGS) entry which is preliminary data.</text>
</comment>
<evidence type="ECO:0000313" key="4">
    <source>
        <dbReference type="Proteomes" id="UP000237222"/>
    </source>
</evidence>
<evidence type="ECO:0000313" key="3">
    <source>
        <dbReference type="EMBL" id="POP51523.1"/>
    </source>
</evidence>
<feature type="signal peptide" evidence="2">
    <location>
        <begin position="1"/>
        <end position="26"/>
    </location>
</feature>
<dbReference type="EMBL" id="PQGG01000038">
    <property type="protein sequence ID" value="POP51523.1"/>
    <property type="molecule type" value="Genomic_DNA"/>
</dbReference>
<dbReference type="Proteomes" id="UP000237222">
    <property type="component" value="Unassembled WGS sequence"/>
</dbReference>
<reference evidence="3" key="1">
    <citation type="submission" date="2018-01" db="EMBL/GenBank/DDBJ databases">
        <authorList>
            <person name="Yu X.-D."/>
        </authorList>
    </citation>
    <scope>NUCLEOTIDE SEQUENCE</scope>
    <source>
        <strain evidence="3">ZX-21</strain>
    </source>
</reference>
<organism evidence="3 4">
    <name type="scientific">Zhongshania marina</name>
    <dbReference type="NCBI Taxonomy" id="2304603"/>
    <lineage>
        <taxon>Bacteria</taxon>
        <taxon>Pseudomonadati</taxon>
        <taxon>Pseudomonadota</taxon>
        <taxon>Gammaproteobacteria</taxon>
        <taxon>Cellvibrionales</taxon>
        <taxon>Spongiibacteraceae</taxon>
        <taxon>Zhongshania</taxon>
    </lineage>
</organism>
<evidence type="ECO:0000256" key="1">
    <source>
        <dbReference type="SAM" id="MobiDB-lite"/>
    </source>
</evidence>
<evidence type="ECO:0000256" key="2">
    <source>
        <dbReference type="SAM" id="SignalP"/>
    </source>
</evidence>
<sequence>MCFTNIVISTFTAACLFTIASSSLYAAEKDRNRQAEKLEAKGIETLPIQALMDIYGACLRSALSIEESGLESLAKSSAKKEIKKSDLNRHCQDERKELSKRTTGQFVDKLDDLFEKEANVYLQVNTGKKDTKHGTESLAIASPVSKDLTPKAQAKPKIGREMTDVSAGPLVSQ</sequence>
<evidence type="ECO:0008006" key="5">
    <source>
        <dbReference type="Google" id="ProtNLM"/>
    </source>
</evidence>
<feature type="region of interest" description="Disordered" evidence="1">
    <location>
        <begin position="130"/>
        <end position="173"/>
    </location>
</feature>
<name>A0A2S4HC09_9GAMM</name>
<feature type="chain" id="PRO_5015447009" description="Secreted protein" evidence="2">
    <location>
        <begin position="27"/>
        <end position="173"/>
    </location>
</feature>
<proteinExistence type="predicted"/>
<protein>
    <recommendedName>
        <fullName evidence="5">Secreted protein</fullName>
    </recommendedName>
</protein>
<keyword evidence="2" id="KW-0732">Signal</keyword>
<gene>
    <name evidence="3" type="ORF">C0068_16425</name>
</gene>
<dbReference type="AlphaFoldDB" id="A0A2S4HC09"/>